<proteinExistence type="predicted"/>
<dbReference type="AlphaFoldDB" id="A0A5R8KG60"/>
<dbReference type="OrthoDB" id="180306at2"/>
<evidence type="ECO:0000256" key="1">
    <source>
        <dbReference type="SAM" id="Phobius"/>
    </source>
</evidence>
<protein>
    <recommendedName>
        <fullName evidence="4">PilN domain-containing protein</fullName>
    </recommendedName>
</protein>
<evidence type="ECO:0000313" key="2">
    <source>
        <dbReference type="EMBL" id="TLD71297.1"/>
    </source>
</evidence>
<dbReference type="Proteomes" id="UP000306196">
    <property type="component" value="Unassembled WGS sequence"/>
</dbReference>
<dbReference type="RefSeq" id="WP_138085512.1">
    <property type="nucleotide sequence ID" value="NZ_VAUV01000005.1"/>
</dbReference>
<dbReference type="EMBL" id="VAUV01000005">
    <property type="protein sequence ID" value="TLD71297.1"/>
    <property type="molecule type" value="Genomic_DNA"/>
</dbReference>
<comment type="caution">
    <text evidence="2">The sequence shown here is derived from an EMBL/GenBank/DDBJ whole genome shotgun (WGS) entry which is preliminary data.</text>
</comment>
<keyword evidence="1" id="KW-0472">Membrane</keyword>
<gene>
    <name evidence="2" type="ORF">FEM03_07135</name>
</gene>
<sequence length="406" mass="45347">MSNVPSTILHLPGEDRWEQWRRDRDGLWERQEGEARAKHGIQAVPLRSLVSSPFPALAFDGDDAPLEATVALRWNALGVETPAAGCHWFSWQVAASDQGVLMGTLALADIDFGSPVRAQDGDAFEPSVSFFPLPCNSIILWKELGRFVLAFTQGETLLHVSAISAHELQEDAIREIRDICHILAVNWPLHGWTTLHVWTEISEEFKQALETALAIPVLIEARPTPQSPAKPCGLLPASAATARIQQRKQRQQLRALLALLGVLVFGFAAWAGWLMWQEQQLNRSFTQIHARQPEVERVQQAQVQWWALEPAVNRDNYPLEVFREIVALLPPEGIRFKEFSMDLEKVVISGEATSLIHASKFQSDLKTAASLKRFAFNAPQPTILDDNRANFRVEGIPTQGGADEIQ</sequence>
<keyword evidence="1" id="KW-0812">Transmembrane</keyword>
<keyword evidence="1" id="KW-1133">Transmembrane helix</keyword>
<accession>A0A5R8KG60</accession>
<reference evidence="2 3" key="1">
    <citation type="submission" date="2019-05" db="EMBL/GenBank/DDBJ databases">
        <title>Verrucobacter flavum gen. nov., sp. nov. a new member of the family Verrucomicrobiaceae.</title>
        <authorList>
            <person name="Szuroczki S."/>
            <person name="Abbaszade G."/>
            <person name="Szabo A."/>
            <person name="Felfoldi T."/>
            <person name="Schumann P."/>
            <person name="Boka K."/>
            <person name="Keki Z."/>
            <person name="Toumi M."/>
            <person name="Toth E."/>
        </authorList>
    </citation>
    <scope>NUCLEOTIDE SEQUENCE [LARGE SCALE GENOMIC DNA]</scope>
    <source>
        <strain evidence="2 3">MG-N-17</strain>
    </source>
</reference>
<evidence type="ECO:0008006" key="4">
    <source>
        <dbReference type="Google" id="ProtNLM"/>
    </source>
</evidence>
<feature type="transmembrane region" description="Helical" evidence="1">
    <location>
        <begin position="253"/>
        <end position="276"/>
    </location>
</feature>
<evidence type="ECO:0000313" key="3">
    <source>
        <dbReference type="Proteomes" id="UP000306196"/>
    </source>
</evidence>
<keyword evidence="3" id="KW-1185">Reference proteome</keyword>
<organism evidence="2 3">
    <name type="scientific">Phragmitibacter flavus</name>
    <dbReference type="NCBI Taxonomy" id="2576071"/>
    <lineage>
        <taxon>Bacteria</taxon>
        <taxon>Pseudomonadati</taxon>
        <taxon>Verrucomicrobiota</taxon>
        <taxon>Verrucomicrobiia</taxon>
        <taxon>Verrucomicrobiales</taxon>
        <taxon>Verrucomicrobiaceae</taxon>
        <taxon>Phragmitibacter</taxon>
    </lineage>
</organism>
<name>A0A5R8KG60_9BACT</name>